<evidence type="ECO:0000313" key="15">
    <source>
        <dbReference type="EMBL" id="SHK28963.1"/>
    </source>
</evidence>
<dbReference type="InterPro" id="IPR029062">
    <property type="entry name" value="Class_I_gatase-like"/>
</dbReference>
<dbReference type="PANTHER" id="PTHR42701:SF1">
    <property type="entry name" value="IMIDAZOLE GLYCEROL PHOSPHATE SYNTHASE SUBUNIT HISH"/>
    <property type="match status" value="1"/>
</dbReference>
<dbReference type="PANTHER" id="PTHR42701">
    <property type="entry name" value="IMIDAZOLE GLYCEROL PHOSPHATE SYNTHASE SUBUNIT HISH"/>
    <property type="match status" value="1"/>
</dbReference>
<feature type="domain" description="Glutamine amidotransferase" evidence="14">
    <location>
        <begin position="4"/>
        <end position="197"/>
    </location>
</feature>
<feature type="active site" description="Nucleophile" evidence="12 13">
    <location>
        <position position="79"/>
    </location>
</feature>
<dbReference type="GO" id="GO:0005737">
    <property type="term" value="C:cytoplasm"/>
    <property type="evidence" value="ECO:0007669"/>
    <property type="project" value="UniProtKB-SubCell"/>
</dbReference>
<dbReference type="OrthoDB" id="9807137at2"/>
<feature type="active site" evidence="12 13">
    <location>
        <position position="184"/>
    </location>
</feature>
<evidence type="ECO:0000256" key="3">
    <source>
        <dbReference type="ARBA" id="ARBA00011152"/>
    </source>
</evidence>
<comment type="catalytic activity">
    <reaction evidence="10 12">
        <text>5-[(5-phospho-1-deoxy-D-ribulos-1-ylimino)methylamino]-1-(5-phospho-beta-D-ribosyl)imidazole-4-carboxamide + L-glutamine = D-erythro-1-(imidazol-4-yl)glycerol 3-phosphate + 5-amino-1-(5-phospho-beta-D-ribosyl)imidazole-4-carboxamide + L-glutamate + H(+)</text>
        <dbReference type="Rhea" id="RHEA:24793"/>
        <dbReference type="ChEBI" id="CHEBI:15378"/>
        <dbReference type="ChEBI" id="CHEBI:29985"/>
        <dbReference type="ChEBI" id="CHEBI:58278"/>
        <dbReference type="ChEBI" id="CHEBI:58359"/>
        <dbReference type="ChEBI" id="CHEBI:58475"/>
        <dbReference type="ChEBI" id="CHEBI:58525"/>
        <dbReference type="EC" id="4.3.2.10"/>
    </reaction>
</comment>
<dbReference type="SUPFAM" id="SSF52317">
    <property type="entry name" value="Class I glutamine amidotransferase-like"/>
    <property type="match status" value="1"/>
</dbReference>
<keyword evidence="8 12" id="KW-0368">Histidine biosynthesis</keyword>
<proteinExistence type="inferred from homology"/>
<comment type="catalytic activity">
    <reaction evidence="11 12">
        <text>L-glutamine + H2O = L-glutamate + NH4(+)</text>
        <dbReference type="Rhea" id="RHEA:15889"/>
        <dbReference type="ChEBI" id="CHEBI:15377"/>
        <dbReference type="ChEBI" id="CHEBI:28938"/>
        <dbReference type="ChEBI" id="CHEBI:29985"/>
        <dbReference type="ChEBI" id="CHEBI:58359"/>
        <dbReference type="EC" id="3.5.1.2"/>
    </reaction>
</comment>
<dbReference type="NCBIfam" id="TIGR01855">
    <property type="entry name" value="IMP_synth_hisH"/>
    <property type="match status" value="1"/>
</dbReference>
<evidence type="ECO:0000256" key="12">
    <source>
        <dbReference type="HAMAP-Rule" id="MF_00278"/>
    </source>
</evidence>
<dbReference type="PIRSF" id="PIRSF000495">
    <property type="entry name" value="Amidotransf_hisH"/>
    <property type="match status" value="1"/>
</dbReference>
<evidence type="ECO:0000313" key="16">
    <source>
        <dbReference type="Proteomes" id="UP000183997"/>
    </source>
</evidence>
<keyword evidence="9 12" id="KW-0456">Lyase</keyword>
<evidence type="ECO:0000256" key="10">
    <source>
        <dbReference type="ARBA" id="ARBA00047838"/>
    </source>
</evidence>
<dbReference type="RefSeq" id="WP_072912249.1">
    <property type="nucleotide sequence ID" value="NZ_FRAR01000010.1"/>
</dbReference>
<protein>
    <recommendedName>
        <fullName evidence="12">Imidazole glycerol phosphate synthase subunit HisH</fullName>
        <ecNumber evidence="12">4.3.2.10</ecNumber>
    </recommendedName>
    <alternativeName>
        <fullName evidence="12">IGP synthase glutaminase subunit</fullName>
        <ecNumber evidence="12">3.5.1.2</ecNumber>
    </alternativeName>
    <alternativeName>
        <fullName evidence="12">IGP synthase subunit HisH</fullName>
    </alternativeName>
    <alternativeName>
        <fullName evidence="12">ImGP synthase subunit HisH</fullName>
        <shortName evidence="12">IGPS subunit HisH</shortName>
    </alternativeName>
</protein>
<evidence type="ECO:0000256" key="7">
    <source>
        <dbReference type="ARBA" id="ARBA00022962"/>
    </source>
</evidence>
<comment type="function">
    <text evidence="12">IGPS catalyzes the conversion of PRFAR and glutamine to IGP, AICAR and glutamate. The HisH subunit catalyzes the hydrolysis of glutamine to glutamate and ammonia as part of the synthesis of IGP and AICAR. The resulting ammonia molecule is channeled to the active site of HisF.</text>
</comment>
<evidence type="ECO:0000256" key="5">
    <source>
        <dbReference type="ARBA" id="ARBA00022605"/>
    </source>
</evidence>
<evidence type="ECO:0000256" key="6">
    <source>
        <dbReference type="ARBA" id="ARBA00022801"/>
    </source>
</evidence>
<dbReference type="InterPro" id="IPR017926">
    <property type="entry name" value="GATASE"/>
</dbReference>
<dbReference type="EC" id="3.5.1.2" evidence="12"/>
<evidence type="ECO:0000256" key="11">
    <source>
        <dbReference type="ARBA" id="ARBA00049534"/>
    </source>
</evidence>
<reference evidence="16" key="1">
    <citation type="submission" date="2016-11" db="EMBL/GenBank/DDBJ databases">
        <authorList>
            <person name="Varghese N."/>
            <person name="Submissions S."/>
        </authorList>
    </citation>
    <scope>NUCLEOTIDE SEQUENCE [LARGE SCALE GENOMIC DNA]</scope>
    <source>
        <strain evidence="16">DSM 10349</strain>
    </source>
</reference>
<dbReference type="HAMAP" id="MF_00278">
    <property type="entry name" value="HisH"/>
    <property type="match status" value="1"/>
</dbReference>
<evidence type="ECO:0000259" key="14">
    <source>
        <dbReference type="Pfam" id="PF00117"/>
    </source>
</evidence>
<dbReference type="Pfam" id="PF00117">
    <property type="entry name" value="GATase"/>
    <property type="match status" value="1"/>
</dbReference>
<dbReference type="AlphaFoldDB" id="A0A1M6R908"/>
<dbReference type="GO" id="GO:0004359">
    <property type="term" value="F:glutaminase activity"/>
    <property type="evidence" value="ECO:0007669"/>
    <property type="project" value="UniProtKB-EC"/>
</dbReference>
<dbReference type="CDD" id="cd01748">
    <property type="entry name" value="GATase1_IGP_Synthase"/>
    <property type="match status" value="1"/>
</dbReference>
<comment type="pathway">
    <text evidence="2 12">Amino-acid biosynthesis; L-histidine biosynthesis; L-histidine from 5-phospho-alpha-D-ribose 1-diphosphate: step 5/9.</text>
</comment>
<keyword evidence="6 12" id="KW-0378">Hydrolase</keyword>
<evidence type="ECO:0000256" key="9">
    <source>
        <dbReference type="ARBA" id="ARBA00023239"/>
    </source>
</evidence>
<evidence type="ECO:0000256" key="8">
    <source>
        <dbReference type="ARBA" id="ARBA00023102"/>
    </source>
</evidence>
<dbReference type="PROSITE" id="PS51273">
    <property type="entry name" value="GATASE_TYPE_1"/>
    <property type="match status" value="1"/>
</dbReference>
<keyword evidence="16" id="KW-1185">Reference proteome</keyword>
<dbReference type="Proteomes" id="UP000183997">
    <property type="component" value="Unassembled WGS sequence"/>
</dbReference>
<gene>
    <name evidence="12" type="primary">hisH</name>
    <name evidence="15" type="ORF">SAMN02745123_01363</name>
</gene>
<evidence type="ECO:0000256" key="2">
    <source>
        <dbReference type="ARBA" id="ARBA00005091"/>
    </source>
</evidence>
<dbReference type="GO" id="GO:0000105">
    <property type="term" value="P:L-histidine biosynthetic process"/>
    <property type="evidence" value="ECO:0007669"/>
    <property type="project" value="UniProtKB-UniRule"/>
</dbReference>
<name>A0A1M6R908_9FIRM</name>
<dbReference type="GO" id="GO:0000107">
    <property type="term" value="F:imidazoleglycerol-phosphate synthase activity"/>
    <property type="evidence" value="ECO:0007669"/>
    <property type="project" value="UniProtKB-UniRule"/>
</dbReference>
<keyword evidence="5 12" id="KW-0028">Amino-acid biosynthesis</keyword>
<comment type="subcellular location">
    <subcellularLocation>
        <location evidence="1 12">Cytoplasm</location>
    </subcellularLocation>
</comment>
<evidence type="ECO:0000256" key="13">
    <source>
        <dbReference type="PIRSR" id="PIRSR000495-1"/>
    </source>
</evidence>
<comment type="subunit">
    <text evidence="3 12">Heterodimer of HisH and HisF.</text>
</comment>
<keyword evidence="7 12" id="KW-0315">Glutamine amidotransferase</keyword>
<dbReference type="EMBL" id="FRAR01000010">
    <property type="protein sequence ID" value="SHK28963.1"/>
    <property type="molecule type" value="Genomic_DNA"/>
</dbReference>
<dbReference type="UniPathway" id="UPA00031">
    <property type="reaction ID" value="UER00010"/>
</dbReference>
<dbReference type="EC" id="4.3.2.10" evidence="12"/>
<evidence type="ECO:0000256" key="1">
    <source>
        <dbReference type="ARBA" id="ARBA00004496"/>
    </source>
</evidence>
<dbReference type="InterPro" id="IPR010139">
    <property type="entry name" value="Imidazole-glycPsynth_HisH"/>
</dbReference>
<dbReference type="GO" id="GO:0016829">
    <property type="term" value="F:lyase activity"/>
    <property type="evidence" value="ECO:0007669"/>
    <property type="project" value="UniProtKB-KW"/>
</dbReference>
<accession>A0A1M6R908</accession>
<feature type="active site" evidence="12 13">
    <location>
        <position position="182"/>
    </location>
</feature>
<keyword evidence="4 12" id="KW-0963">Cytoplasm</keyword>
<sequence>MIAIIDYGMGNLRSVQKGFARVGCEASIVQDPAAVEAAPAVVLPGVGAFGDAMENLKKSGMIEVIQRVVAARKPFLGICLGQQLLFDVSEEFGNTQGLGIFPGKVRRFPEGQLKVPHMGWNQAVKQKASPLLEGVPDGSAFYFVHSYYVEPADPELTITRTEYGLPFASVVGRDNVFGIQFHPEKSSNLGLRILQNFGKLVKS</sequence>
<dbReference type="STRING" id="1121421.SAMN02745123_01363"/>
<organism evidence="15 16">
    <name type="scientific">Desulforamulus aeronauticus DSM 10349</name>
    <dbReference type="NCBI Taxonomy" id="1121421"/>
    <lineage>
        <taxon>Bacteria</taxon>
        <taxon>Bacillati</taxon>
        <taxon>Bacillota</taxon>
        <taxon>Clostridia</taxon>
        <taxon>Eubacteriales</taxon>
        <taxon>Peptococcaceae</taxon>
        <taxon>Desulforamulus</taxon>
    </lineage>
</organism>
<dbReference type="FunFam" id="3.40.50.880:FF:000009">
    <property type="entry name" value="Imidazole glycerol phosphate synthase subunit HisH"/>
    <property type="match status" value="1"/>
</dbReference>
<dbReference type="Gene3D" id="3.40.50.880">
    <property type="match status" value="1"/>
</dbReference>
<evidence type="ECO:0000256" key="4">
    <source>
        <dbReference type="ARBA" id="ARBA00022490"/>
    </source>
</evidence>